<protein>
    <submittedName>
        <fullName evidence="9">Uncharacterized protein</fullName>
    </submittedName>
</protein>
<evidence type="ECO:0000256" key="5">
    <source>
        <dbReference type="ARBA" id="ARBA00022723"/>
    </source>
</evidence>
<name>A0A084ALR0_STACB</name>
<keyword evidence="5 7" id="KW-0479">Metal-binding</keyword>
<dbReference type="Gene3D" id="1.10.630.10">
    <property type="entry name" value="Cytochrome P450"/>
    <property type="match status" value="1"/>
</dbReference>
<organism evidence="9 10">
    <name type="scientific">Stachybotrys chartarum (strain CBS 109288 / IBT 7711)</name>
    <name type="common">Toxic black mold</name>
    <name type="synonym">Stilbospora chartarum</name>
    <dbReference type="NCBI Taxonomy" id="1280523"/>
    <lineage>
        <taxon>Eukaryota</taxon>
        <taxon>Fungi</taxon>
        <taxon>Dikarya</taxon>
        <taxon>Ascomycota</taxon>
        <taxon>Pezizomycotina</taxon>
        <taxon>Sordariomycetes</taxon>
        <taxon>Hypocreomycetidae</taxon>
        <taxon>Hypocreales</taxon>
        <taxon>Stachybotryaceae</taxon>
        <taxon>Stachybotrys</taxon>
    </lineage>
</organism>
<keyword evidence="8" id="KW-0503">Monooxygenase</keyword>
<dbReference type="GO" id="GO:0016705">
    <property type="term" value="F:oxidoreductase activity, acting on paired donors, with incorporation or reduction of molecular oxygen"/>
    <property type="evidence" value="ECO:0007669"/>
    <property type="project" value="InterPro"/>
</dbReference>
<dbReference type="InterPro" id="IPR050121">
    <property type="entry name" value="Cytochrome_P450_monoxygenase"/>
</dbReference>
<evidence type="ECO:0000256" key="7">
    <source>
        <dbReference type="PIRSR" id="PIRSR602401-1"/>
    </source>
</evidence>
<dbReference type="CDD" id="cd11058">
    <property type="entry name" value="CYP60B-like"/>
    <property type="match status" value="1"/>
</dbReference>
<dbReference type="InterPro" id="IPR036396">
    <property type="entry name" value="Cyt_P450_sf"/>
</dbReference>
<dbReference type="PRINTS" id="PR00385">
    <property type="entry name" value="P450"/>
</dbReference>
<evidence type="ECO:0000256" key="8">
    <source>
        <dbReference type="RuleBase" id="RU000461"/>
    </source>
</evidence>
<evidence type="ECO:0000256" key="6">
    <source>
        <dbReference type="ARBA" id="ARBA00023004"/>
    </source>
</evidence>
<dbReference type="GO" id="GO:0004497">
    <property type="term" value="F:monooxygenase activity"/>
    <property type="evidence" value="ECO:0007669"/>
    <property type="project" value="UniProtKB-KW"/>
</dbReference>
<evidence type="ECO:0000313" key="9">
    <source>
        <dbReference type="EMBL" id="KEY66239.1"/>
    </source>
</evidence>
<dbReference type="InterPro" id="IPR002401">
    <property type="entry name" value="Cyt_P450_E_grp-I"/>
</dbReference>
<dbReference type="Pfam" id="PF00067">
    <property type="entry name" value="p450"/>
    <property type="match status" value="1"/>
</dbReference>
<dbReference type="PROSITE" id="PS00086">
    <property type="entry name" value="CYTOCHROME_P450"/>
    <property type="match status" value="1"/>
</dbReference>
<comment type="similarity">
    <text evidence="3 8">Belongs to the cytochrome P450 family.</text>
</comment>
<dbReference type="InterPro" id="IPR017972">
    <property type="entry name" value="Cyt_P450_CS"/>
</dbReference>
<evidence type="ECO:0000256" key="2">
    <source>
        <dbReference type="ARBA" id="ARBA00004685"/>
    </source>
</evidence>
<dbReference type="InterPro" id="IPR001128">
    <property type="entry name" value="Cyt_P450"/>
</dbReference>
<dbReference type="PANTHER" id="PTHR24305">
    <property type="entry name" value="CYTOCHROME P450"/>
    <property type="match status" value="1"/>
</dbReference>
<keyword evidence="10" id="KW-1185">Reference proteome</keyword>
<evidence type="ECO:0000256" key="3">
    <source>
        <dbReference type="ARBA" id="ARBA00010617"/>
    </source>
</evidence>
<keyword evidence="8" id="KW-0560">Oxidoreductase</keyword>
<evidence type="ECO:0000256" key="4">
    <source>
        <dbReference type="ARBA" id="ARBA00022617"/>
    </source>
</evidence>
<dbReference type="OrthoDB" id="1470350at2759"/>
<dbReference type="PRINTS" id="PR00463">
    <property type="entry name" value="EP450I"/>
</dbReference>
<reference evidence="9 10" key="1">
    <citation type="journal article" date="2014" name="BMC Genomics">
        <title>Comparative genome sequencing reveals chemotype-specific gene clusters in the toxigenic black mold Stachybotrys.</title>
        <authorList>
            <person name="Semeiks J."/>
            <person name="Borek D."/>
            <person name="Otwinowski Z."/>
            <person name="Grishin N.V."/>
        </authorList>
    </citation>
    <scope>NUCLEOTIDE SEQUENCE [LARGE SCALE GENOMIC DNA]</scope>
    <source>
        <strain evidence="10">CBS 109288 / IBT 7711</strain>
    </source>
</reference>
<accession>A0A084ALR0</accession>
<gene>
    <name evidence="9" type="ORF">S7711_09265</name>
</gene>
<evidence type="ECO:0000256" key="1">
    <source>
        <dbReference type="ARBA" id="ARBA00001971"/>
    </source>
</evidence>
<proteinExistence type="inferred from homology"/>
<sequence length="504" mass="57284">MLDALLLSIAQTVGLACGACLIYQLGIVVYRLFFHPLARFPGPMLYAASNLPYLIKDKIQGSFVKDALHLHEKYGPIVRIAPGQLAVDGSIGWSDIFAPRGSRPEFEKTVEFYGLQQRVGIFPAYKDEHRRQRRLMSHAFSTMALLEQEEHVKYYVGLLIKQLKKEAQRVGTVDMCQWYNFMTFDVIGELAFADPFNSLANGNYHPWIAMIFSSIKSNGLLAFLNHFPLLRPLMVLYVGKKELRAMKDSIKLAAEKTERRVERGVEEARKDFMTYIMRNNKEGQGMSHEEILVNSRALIVAGSETTATALSGLTFYLGMNPSVYQQLAEEIRTSFQREEDINIQSSSRLPYLHACLEETLRIYPPAAMTPPRVSPGESVGGHFVPKGTTLWVNQWATHHSSLNFNQPHAFAPQRWLSTTHPLHDPQFDTDNKAAFKPFSYGPRDCIGKNLAYAEMHLVIARLLWNFDFELEPGQQDWAAVQRVFVVYEKQPLIVRLKPIVNSAE</sequence>
<evidence type="ECO:0000313" key="10">
    <source>
        <dbReference type="Proteomes" id="UP000028045"/>
    </source>
</evidence>
<dbReference type="Proteomes" id="UP000028045">
    <property type="component" value="Unassembled WGS sequence"/>
</dbReference>
<dbReference type="AlphaFoldDB" id="A0A084ALR0"/>
<comment type="pathway">
    <text evidence="2">Mycotoxin biosynthesis.</text>
</comment>
<keyword evidence="4 7" id="KW-0349">Heme</keyword>
<comment type="cofactor">
    <cofactor evidence="1 7">
        <name>heme</name>
        <dbReference type="ChEBI" id="CHEBI:30413"/>
    </cofactor>
</comment>
<dbReference type="EMBL" id="KL648664">
    <property type="protein sequence ID" value="KEY66239.1"/>
    <property type="molecule type" value="Genomic_DNA"/>
</dbReference>
<dbReference type="GO" id="GO:0005506">
    <property type="term" value="F:iron ion binding"/>
    <property type="evidence" value="ECO:0007669"/>
    <property type="project" value="InterPro"/>
</dbReference>
<dbReference type="SUPFAM" id="SSF48264">
    <property type="entry name" value="Cytochrome P450"/>
    <property type="match status" value="1"/>
</dbReference>
<feature type="binding site" description="axial binding residue" evidence="7">
    <location>
        <position position="445"/>
    </location>
    <ligand>
        <name>heme</name>
        <dbReference type="ChEBI" id="CHEBI:30413"/>
    </ligand>
    <ligandPart>
        <name>Fe</name>
        <dbReference type="ChEBI" id="CHEBI:18248"/>
    </ligandPart>
</feature>
<dbReference type="GO" id="GO:0020037">
    <property type="term" value="F:heme binding"/>
    <property type="evidence" value="ECO:0007669"/>
    <property type="project" value="InterPro"/>
</dbReference>
<dbReference type="PANTHER" id="PTHR24305:SF210">
    <property type="entry name" value="CYTOCHROME P450 MONOOXYGENASE ASQL-RELATED"/>
    <property type="match status" value="1"/>
</dbReference>
<dbReference type="HOGENOM" id="CLU_001570_14_11_1"/>
<keyword evidence="6 7" id="KW-0408">Iron</keyword>